<dbReference type="Gene3D" id="3.90.1300.10">
    <property type="entry name" value="Amidase signature (AS) domain"/>
    <property type="match status" value="1"/>
</dbReference>
<protein>
    <submittedName>
        <fullName evidence="3">Allophanate hydrolase</fullName>
    </submittedName>
</protein>
<reference evidence="3 4" key="1">
    <citation type="submission" date="2017-05" db="EMBL/GenBank/DDBJ databases">
        <title>Complete and WGS of Bordetella genogroups.</title>
        <authorList>
            <person name="Spilker T."/>
            <person name="LiPuma J."/>
        </authorList>
    </citation>
    <scope>NUCLEOTIDE SEQUENCE [LARGE SCALE GENOMIC DNA]</scope>
    <source>
        <strain evidence="3 4">AU19157</strain>
    </source>
</reference>
<evidence type="ECO:0000313" key="3">
    <source>
        <dbReference type="EMBL" id="ARP80093.1"/>
    </source>
</evidence>
<feature type="domain" description="Amidase" evidence="1">
    <location>
        <begin position="32"/>
        <end position="404"/>
    </location>
</feature>
<evidence type="ECO:0000259" key="1">
    <source>
        <dbReference type="Pfam" id="PF01425"/>
    </source>
</evidence>
<evidence type="ECO:0000313" key="4">
    <source>
        <dbReference type="Proteomes" id="UP000194151"/>
    </source>
</evidence>
<dbReference type="Gene3D" id="3.10.490.10">
    <property type="entry name" value="Gamma-glutamyl cyclotransferase-like"/>
    <property type="match status" value="1"/>
</dbReference>
<name>A0A1W6YHS7_9BORD</name>
<dbReference type="GO" id="GO:0016787">
    <property type="term" value="F:hydrolase activity"/>
    <property type="evidence" value="ECO:0007669"/>
    <property type="project" value="UniProtKB-KW"/>
</dbReference>
<dbReference type="NCBIfam" id="NF006043">
    <property type="entry name" value="PRK08186.1"/>
    <property type="match status" value="1"/>
</dbReference>
<sequence>MPAPEPVTPVASAPGSASPDHAWIRRFEPAQAGAAESPLSGLRFAVKDNIDVGGQPTTAACPEFAYVPATHAAVVERLLQAGAVLAGKTNLDQFACGLNGTRSPYGAVPNAFDPAYVSGGSSSGSAYVVAAGEMDFALGTDTAGSGRVPAGLNNIVGLKPSRGLIPAHGVFPAAQSVDCVSILARTVATAVKVLEAAAGPDPRDPYSRNLAMRTTPLPARPRVGVPAQLEFFGDTLSERAWQDAMKQVQDLGGTLVPVDYAPLAEAAAMLYDSALVAERYEAVREFFDAHEDAVIQPVRDIIAAGRGYSAADLYRAQHRLQALARQADAMWADIDLFCVPTAPTHCTIAAMLAEPVARNRELGYYTNFVNLLDYAALAIPTGMRTDGLPFGITLIGPAGSDWQLADLGQRLHHATGLPQGATTQPLPAPQPIAALQPTPATHLRIAVVGAHLTGMPLNGQLIERGATLAETTRTAPHYRLYALRGTVPPKPGLRRVASDGVAIEVEVWNVPLPTVGSFLALIPSPLGLGSLELADGRWVHGFICEDHAYGDAQDVSTYGGWRAYVASRAQPPA</sequence>
<dbReference type="AlphaFoldDB" id="A0A1W6YHS7"/>
<dbReference type="SUPFAM" id="SSF75304">
    <property type="entry name" value="Amidase signature (AS) enzymes"/>
    <property type="match status" value="1"/>
</dbReference>
<dbReference type="InterPro" id="IPR036928">
    <property type="entry name" value="AS_sf"/>
</dbReference>
<dbReference type="PANTHER" id="PTHR11895:SF169">
    <property type="entry name" value="GLUTAMYL-TRNA(GLN) AMIDOTRANSFERASE"/>
    <property type="match status" value="1"/>
</dbReference>
<feature type="domain" description="Allophanate hydrolase C-terminal" evidence="2">
    <location>
        <begin position="444"/>
        <end position="566"/>
    </location>
</feature>
<dbReference type="Pfam" id="PF21986">
    <property type="entry name" value="AH_C"/>
    <property type="match status" value="1"/>
</dbReference>
<proteinExistence type="predicted"/>
<dbReference type="PANTHER" id="PTHR11895">
    <property type="entry name" value="TRANSAMIDASE"/>
    <property type="match status" value="1"/>
</dbReference>
<dbReference type="InterPro" id="IPR023631">
    <property type="entry name" value="Amidase_dom"/>
</dbReference>
<dbReference type="Proteomes" id="UP000194151">
    <property type="component" value="Chromosome"/>
</dbReference>
<keyword evidence="4" id="KW-1185">Reference proteome</keyword>
<dbReference type="Gene3D" id="1.20.58.1700">
    <property type="match status" value="1"/>
</dbReference>
<gene>
    <name evidence="3" type="ORF">CAL12_04140</name>
</gene>
<dbReference type="InterPro" id="IPR053844">
    <property type="entry name" value="AH_C"/>
</dbReference>
<dbReference type="OrthoDB" id="8872210at2"/>
<dbReference type="NCBIfam" id="TIGR02713">
    <property type="entry name" value="allophanate_hyd"/>
    <property type="match status" value="1"/>
</dbReference>
<dbReference type="InterPro" id="IPR014085">
    <property type="entry name" value="Allophanate_hydrolase"/>
</dbReference>
<dbReference type="InterPro" id="IPR000120">
    <property type="entry name" value="Amidase"/>
</dbReference>
<dbReference type="STRING" id="1416806.CAL12_04140"/>
<accession>A0A1W6YHS7</accession>
<evidence type="ECO:0000259" key="2">
    <source>
        <dbReference type="Pfam" id="PF21986"/>
    </source>
</evidence>
<dbReference type="Pfam" id="PF01425">
    <property type="entry name" value="Amidase"/>
    <property type="match status" value="1"/>
</dbReference>
<dbReference type="RefSeq" id="WP_086063324.1">
    <property type="nucleotide sequence ID" value="NZ_CP021108.1"/>
</dbReference>
<dbReference type="EMBL" id="CP021108">
    <property type="protein sequence ID" value="ARP80093.1"/>
    <property type="molecule type" value="Genomic_DNA"/>
</dbReference>
<dbReference type="KEGG" id="bgv:CAL12_04140"/>
<organism evidence="3 4">
    <name type="scientific">Bordetella genomosp. 8</name>
    <dbReference type="NCBI Taxonomy" id="1416806"/>
    <lineage>
        <taxon>Bacteria</taxon>
        <taxon>Pseudomonadati</taxon>
        <taxon>Pseudomonadota</taxon>
        <taxon>Betaproteobacteria</taxon>
        <taxon>Burkholderiales</taxon>
        <taxon>Alcaligenaceae</taxon>
        <taxon>Bordetella</taxon>
    </lineage>
</organism>
<keyword evidence="3" id="KW-0378">Hydrolase</keyword>